<proteinExistence type="predicted"/>
<dbReference type="Proteomes" id="UP001206128">
    <property type="component" value="Unassembled WGS sequence"/>
</dbReference>
<gene>
    <name evidence="2" type="ORF">LX83_000958</name>
</gene>
<keyword evidence="1" id="KW-0472">Membrane</keyword>
<dbReference type="AlphaFoldDB" id="A0AAE3GA93"/>
<keyword evidence="1" id="KW-1133">Transmembrane helix</keyword>
<protein>
    <submittedName>
        <fullName evidence="2">Uncharacterized protein</fullName>
    </submittedName>
</protein>
<keyword evidence="3" id="KW-1185">Reference proteome</keyword>
<evidence type="ECO:0000313" key="3">
    <source>
        <dbReference type="Proteomes" id="UP001206128"/>
    </source>
</evidence>
<evidence type="ECO:0000256" key="1">
    <source>
        <dbReference type="SAM" id="Phobius"/>
    </source>
</evidence>
<keyword evidence="1" id="KW-0812">Transmembrane</keyword>
<dbReference type="EMBL" id="JAMTCK010000002">
    <property type="protein sequence ID" value="MCP2164118.1"/>
    <property type="molecule type" value="Genomic_DNA"/>
</dbReference>
<feature type="transmembrane region" description="Helical" evidence="1">
    <location>
        <begin position="17"/>
        <end position="36"/>
    </location>
</feature>
<dbReference type="RefSeq" id="WP_253767460.1">
    <property type="nucleotide sequence ID" value="NZ_JAMTCK010000002.1"/>
</dbReference>
<name>A0AAE3GA93_9PSEU</name>
<comment type="caution">
    <text evidence="2">The sequence shown here is derived from an EMBL/GenBank/DDBJ whole genome shotgun (WGS) entry which is preliminary data.</text>
</comment>
<sequence length="198" mass="20484">MANNRAEGGKGRILEHGHFWITAVTGLILAVGTFFAGRSSTSDQTGTTTTATVTATVTETVTNSAGGVTAASGQAAQSGQVTPAEGEPGVRLAGEVTFGRLNLDFREPRPVAGKSITRLGDDWLYSEGGFALAEWQQSDSVPGKEQCAAETAARGSGAVDGLVTGSLVCGTTPEGRVFRLEVLGLGENIRTRAVVWEK</sequence>
<evidence type="ECO:0000313" key="2">
    <source>
        <dbReference type="EMBL" id="MCP2164118.1"/>
    </source>
</evidence>
<organism evidence="2 3">
    <name type="scientific">Goodfellowiella coeruleoviolacea</name>
    <dbReference type="NCBI Taxonomy" id="334858"/>
    <lineage>
        <taxon>Bacteria</taxon>
        <taxon>Bacillati</taxon>
        <taxon>Actinomycetota</taxon>
        <taxon>Actinomycetes</taxon>
        <taxon>Pseudonocardiales</taxon>
        <taxon>Pseudonocardiaceae</taxon>
        <taxon>Goodfellowiella</taxon>
    </lineage>
</organism>
<accession>A0AAE3GA93</accession>
<reference evidence="2" key="1">
    <citation type="submission" date="2022-06" db="EMBL/GenBank/DDBJ databases">
        <title>Genomic Encyclopedia of Archaeal and Bacterial Type Strains, Phase II (KMG-II): from individual species to whole genera.</title>
        <authorList>
            <person name="Goeker M."/>
        </authorList>
    </citation>
    <scope>NUCLEOTIDE SEQUENCE</scope>
    <source>
        <strain evidence="2">DSM 43935</strain>
    </source>
</reference>